<protein>
    <recommendedName>
        <fullName evidence="4">Secreted protein</fullName>
    </recommendedName>
</protein>
<evidence type="ECO:0000256" key="2">
    <source>
        <dbReference type="SAM" id="SignalP"/>
    </source>
</evidence>
<dbReference type="EMBL" id="GGFK01000166">
    <property type="protein sequence ID" value="MBW33487.1"/>
    <property type="molecule type" value="Transcribed_RNA"/>
</dbReference>
<sequence length="679" mass="77828">MFIGIDVFFVLFLTSITGSGAIRGLVEEFLLFRFLLERNAQRLPHHAFDAVGKVGRFGQLEAGSEGGRVEHQHRHILRHDILCVRVDAAQQLAHQRMPRVDLERLLLVQVVHALRIVRLLVSVGERQSLHVAGPAEHRSNQCAGRVGEPLGQLRLRDLVLEGHIVQPLQQRLVLRLQLLEAGLRFVRFVQREALLGDVLEPLAIELGQRRDTVLIDCFDQEQHLVTTRQQPLDEGRLFDLATARTGNEVDVVLLRLHALHILRQARVLLVLRRGRLEAQQLGQPGPIARVLHDAELNVGRVLLPELLVLLLVDLLQHIERLPDQLLLDHLDELVLLERLTRHVQWQIVRIDDTADEAQIVGHHVVELVRNEHTAHVQLDVVRLRAVLVEALRWLHLRHIQQRLERDLALGNEVRLRQRIGRVLGEALVELVVLLRRDLADLARPDRFAVVHDLPVPDRLLDLLRLRFAVLIGRLLFLHLHVLLLVIGVVLLGRFLGRGRRFLLDRYLLFDLLARPHVDREVDELRVLLDQLLHRVLLQEVECLLLEVQRNLGTALQRVTARILHDAEAGGIRLPDVLLVVVVLRRDHDAIGHQERRVETDTELADHVVHVLALRLRVLHLGEEIGRTGFGDRTEVVDEILLRHTDTGIDDVQHLALLVRLYLHLQVAVAVQYARFRERQ</sequence>
<feature type="signal peptide" evidence="2">
    <location>
        <begin position="1"/>
        <end position="21"/>
    </location>
</feature>
<keyword evidence="1" id="KW-0472">Membrane</keyword>
<evidence type="ECO:0008006" key="4">
    <source>
        <dbReference type="Google" id="ProtNLM"/>
    </source>
</evidence>
<feature type="transmembrane region" description="Helical" evidence="1">
    <location>
        <begin position="474"/>
        <end position="495"/>
    </location>
</feature>
<dbReference type="AlphaFoldDB" id="A0A2M3ZY44"/>
<name>A0A2M3ZY44_9DIPT</name>
<reference evidence="3" key="1">
    <citation type="submission" date="2018-01" db="EMBL/GenBank/DDBJ databases">
        <title>An insight into the sialome of Amazonian anophelines.</title>
        <authorList>
            <person name="Ribeiro J.M."/>
            <person name="Scarpassa V."/>
            <person name="Calvo E."/>
        </authorList>
    </citation>
    <scope>NUCLEOTIDE SEQUENCE</scope>
    <source>
        <tissue evidence="3">Salivary glands</tissue>
    </source>
</reference>
<evidence type="ECO:0000256" key="1">
    <source>
        <dbReference type="SAM" id="Phobius"/>
    </source>
</evidence>
<keyword evidence="2" id="KW-0732">Signal</keyword>
<keyword evidence="1" id="KW-1133">Transmembrane helix</keyword>
<organism evidence="3">
    <name type="scientific">Anopheles triannulatus</name>
    <dbReference type="NCBI Taxonomy" id="58253"/>
    <lineage>
        <taxon>Eukaryota</taxon>
        <taxon>Metazoa</taxon>
        <taxon>Ecdysozoa</taxon>
        <taxon>Arthropoda</taxon>
        <taxon>Hexapoda</taxon>
        <taxon>Insecta</taxon>
        <taxon>Pterygota</taxon>
        <taxon>Neoptera</taxon>
        <taxon>Endopterygota</taxon>
        <taxon>Diptera</taxon>
        <taxon>Nematocera</taxon>
        <taxon>Culicoidea</taxon>
        <taxon>Culicidae</taxon>
        <taxon>Anophelinae</taxon>
        <taxon>Anopheles</taxon>
    </lineage>
</organism>
<evidence type="ECO:0000313" key="3">
    <source>
        <dbReference type="EMBL" id="MBW33487.1"/>
    </source>
</evidence>
<feature type="chain" id="PRO_5014740179" description="Secreted protein" evidence="2">
    <location>
        <begin position="22"/>
        <end position="679"/>
    </location>
</feature>
<accession>A0A2M3ZY44</accession>
<keyword evidence="1" id="KW-0812">Transmembrane</keyword>
<proteinExistence type="predicted"/>